<dbReference type="Proteomes" id="UP000315226">
    <property type="component" value="Unassembled WGS sequence"/>
</dbReference>
<dbReference type="GeneID" id="95687201"/>
<dbReference type="AlphaFoldDB" id="A0A4Y3RW32"/>
<sequence length="130" mass="13866">MSDWNTRLEVKLAGRTISPITNFSPSFNVPHTVIHSLEADGVGYVRQPFTFTFTLTIPAIASAVADLTELAVNGGEFAIAVAEKKGNDWAFSSLKFSRCVVSAAQPSNITVDGVPQATFTCMALNVGVED</sequence>
<dbReference type="EMBL" id="BJMN01000054">
    <property type="protein sequence ID" value="GEB61278.1"/>
    <property type="molecule type" value="Genomic_DNA"/>
</dbReference>
<comment type="caution">
    <text evidence="1">The sequence shown here is derived from an EMBL/GenBank/DDBJ whole genome shotgun (WGS) entry which is preliminary data.</text>
</comment>
<gene>
    <name evidence="1" type="ORF">SGA01_68830</name>
</gene>
<keyword evidence="2" id="KW-1185">Reference proteome</keyword>
<protein>
    <submittedName>
        <fullName evidence="1">Uncharacterized protein</fullName>
    </submittedName>
</protein>
<organism evidence="1 2">
    <name type="scientific">Streptomyces gardneri</name>
    <dbReference type="NCBI Taxonomy" id="66892"/>
    <lineage>
        <taxon>Bacteria</taxon>
        <taxon>Bacillati</taxon>
        <taxon>Actinomycetota</taxon>
        <taxon>Actinomycetes</taxon>
        <taxon>Kitasatosporales</taxon>
        <taxon>Streptomycetaceae</taxon>
        <taxon>Streptomyces</taxon>
    </lineage>
</organism>
<dbReference type="OrthoDB" id="3380198at2"/>
<dbReference type="RefSeq" id="WP_055645540.1">
    <property type="nucleotide sequence ID" value="NZ_BJMN01000054.1"/>
</dbReference>
<accession>A0A4Y3RW32</accession>
<evidence type="ECO:0000313" key="2">
    <source>
        <dbReference type="Proteomes" id="UP000315226"/>
    </source>
</evidence>
<proteinExistence type="predicted"/>
<evidence type="ECO:0000313" key="1">
    <source>
        <dbReference type="EMBL" id="GEB61278.1"/>
    </source>
</evidence>
<name>A0A4Y3RW32_9ACTN</name>
<reference evidence="1 2" key="1">
    <citation type="submission" date="2019-06" db="EMBL/GenBank/DDBJ databases">
        <title>Whole genome shotgun sequence of Streptomyces gardneri NBRC 12865.</title>
        <authorList>
            <person name="Hosoyama A."/>
            <person name="Uohara A."/>
            <person name="Ohji S."/>
            <person name="Ichikawa N."/>
        </authorList>
    </citation>
    <scope>NUCLEOTIDE SEQUENCE [LARGE SCALE GENOMIC DNA]</scope>
    <source>
        <strain evidence="1 2">NBRC 12865</strain>
    </source>
</reference>